<comment type="subcellular location">
    <subcellularLocation>
        <location evidence="1">Golgi apparatus membrane</location>
        <topology evidence="1">Single-pass type II membrane protein</topology>
    </subcellularLocation>
</comment>
<evidence type="ECO:0000256" key="3">
    <source>
        <dbReference type="ARBA" id="ARBA00022676"/>
    </source>
</evidence>
<dbReference type="InterPro" id="IPR004263">
    <property type="entry name" value="Exostosin"/>
</dbReference>
<feature type="transmembrane region" description="Helical" evidence="6">
    <location>
        <begin position="7"/>
        <end position="30"/>
    </location>
</feature>
<dbReference type="GO" id="GO:0016757">
    <property type="term" value="F:glycosyltransferase activity"/>
    <property type="evidence" value="ECO:0007669"/>
    <property type="project" value="UniProtKB-KW"/>
</dbReference>
<evidence type="ECO:0000256" key="6">
    <source>
        <dbReference type="SAM" id="Phobius"/>
    </source>
</evidence>
<dbReference type="Pfam" id="PF03016">
    <property type="entry name" value="Exostosin_GT47"/>
    <property type="match status" value="1"/>
</dbReference>
<name>A0A9R0J6K3_SPIOL</name>
<keyword evidence="8" id="KW-1185">Reference proteome</keyword>
<dbReference type="OrthoDB" id="1924787at2759"/>
<keyword evidence="3" id="KW-0328">Glycosyltransferase</keyword>
<dbReference type="InterPro" id="IPR040911">
    <property type="entry name" value="Exostosin_GT47"/>
</dbReference>
<evidence type="ECO:0000313" key="9">
    <source>
        <dbReference type="RefSeq" id="XP_021862177.1"/>
    </source>
</evidence>
<proteinExistence type="inferred from homology"/>
<dbReference type="GO" id="GO:0000139">
    <property type="term" value="C:Golgi membrane"/>
    <property type="evidence" value="ECO:0007669"/>
    <property type="project" value="UniProtKB-SubCell"/>
</dbReference>
<dbReference type="AlphaFoldDB" id="A0A9R0J6K3"/>
<dbReference type="KEGG" id="soe:110801159"/>
<dbReference type="Proteomes" id="UP000813463">
    <property type="component" value="Chromosome 1"/>
</dbReference>
<sequence length="430" mass="49542">MANHSTIMSLTCVILIFFLIISLFSTNLMFSHASPGDYHLERIEEGLARARSTIREAARARNYTSYTEGSFLPRGVVYKNPYSLYQSHKEMEKRFKIFTYKEGEPPLFHRGPMNNIYSIEGQMIEELNAGDDDKSSFITQNPNEALAFFVPVSITSIIRYVYRPYTSYSRERMQNVVADYIRVISERYPYWNTSSGADHFLISCHDWAPDVSSAHPELFKHFIRVLCNANVSEGFRPSRDVSLPEILIPWGTLGPPMINLTPRNRRVLAFFAGGPHGEVRKSLFDHWKDKDKSVQVFGYLPKDQNYTVLMGQSKYCLCPSGWEVASPRLLESIYTGCVPVIVSDNYTLPFSDVLDWSKFSVHIPVAKIPEIKKILEGISTTRYLMLHKRVLQVRPHFVINRPSKPFDAIHMILHSIWLRRLNIKLGHHVM</sequence>
<reference evidence="9" key="2">
    <citation type="submission" date="2025-08" db="UniProtKB">
        <authorList>
            <consortium name="RefSeq"/>
        </authorList>
    </citation>
    <scope>IDENTIFICATION</scope>
    <source>
        <tissue evidence="9">Leaf</tissue>
    </source>
</reference>
<evidence type="ECO:0000256" key="2">
    <source>
        <dbReference type="ARBA" id="ARBA00010271"/>
    </source>
</evidence>
<keyword evidence="6" id="KW-1133">Transmembrane helix</keyword>
<dbReference type="PANTHER" id="PTHR11062">
    <property type="entry name" value="EXOSTOSIN HEPARAN SULFATE GLYCOSYLTRANSFERASE -RELATED"/>
    <property type="match status" value="1"/>
</dbReference>
<keyword evidence="5" id="KW-0333">Golgi apparatus</keyword>
<evidence type="ECO:0000256" key="5">
    <source>
        <dbReference type="ARBA" id="ARBA00023034"/>
    </source>
</evidence>
<organism evidence="8 9">
    <name type="scientific">Spinacia oleracea</name>
    <name type="common">Spinach</name>
    <dbReference type="NCBI Taxonomy" id="3562"/>
    <lineage>
        <taxon>Eukaryota</taxon>
        <taxon>Viridiplantae</taxon>
        <taxon>Streptophyta</taxon>
        <taxon>Embryophyta</taxon>
        <taxon>Tracheophyta</taxon>
        <taxon>Spermatophyta</taxon>
        <taxon>Magnoliopsida</taxon>
        <taxon>eudicotyledons</taxon>
        <taxon>Gunneridae</taxon>
        <taxon>Pentapetalae</taxon>
        <taxon>Caryophyllales</taxon>
        <taxon>Chenopodiaceae</taxon>
        <taxon>Chenopodioideae</taxon>
        <taxon>Anserineae</taxon>
        <taxon>Spinacia</taxon>
    </lineage>
</organism>
<keyword evidence="3" id="KW-0808">Transferase</keyword>
<dbReference type="RefSeq" id="XP_021862177.1">
    <property type="nucleotide sequence ID" value="XM_022006485.2"/>
</dbReference>
<keyword evidence="6" id="KW-0812">Transmembrane</keyword>
<evidence type="ECO:0000259" key="7">
    <source>
        <dbReference type="Pfam" id="PF03016"/>
    </source>
</evidence>
<gene>
    <name evidence="9" type="primary">LOC110801159</name>
</gene>
<comment type="similarity">
    <text evidence="2">Belongs to the glycosyltransferase 47 family.</text>
</comment>
<dbReference type="PANTHER" id="PTHR11062:SF365">
    <property type="entry name" value="EXOSTOSIN GT47 DOMAIN-CONTAINING PROTEIN"/>
    <property type="match status" value="1"/>
</dbReference>
<evidence type="ECO:0000256" key="1">
    <source>
        <dbReference type="ARBA" id="ARBA00004323"/>
    </source>
</evidence>
<protein>
    <submittedName>
        <fullName evidence="9">Probable glycosyltransferase At5g11130</fullName>
    </submittedName>
</protein>
<evidence type="ECO:0000313" key="8">
    <source>
        <dbReference type="Proteomes" id="UP000813463"/>
    </source>
</evidence>
<accession>A0A9R0J6K3</accession>
<dbReference type="Gene3D" id="3.40.50.2000">
    <property type="entry name" value="Glycogen Phosphorylase B"/>
    <property type="match status" value="1"/>
</dbReference>
<evidence type="ECO:0000256" key="4">
    <source>
        <dbReference type="ARBA" id="ARBA00022968"/>
    </source>
</evidence>
<dbReference type="GeneID" id="110801159"/>
<reference evidence="8" key="1">
    <citation type="journal article" date="2021" name="Nat. Commun.">
        <title>Genomic analyses provide insights into spinach domestication and the genetic basis of agronomic traits.</title>
        <authorList>
            <person name="Cai X."/>
            <person name="Sun X."/>
            <person name="Xu C."/>
            <person name="Sun H."/>
            <person name="Wang X."/>
            <person name="Ge C."/>
            <person name="Zhang Z."/>
            <person name="Wang Q."/>
            <person name="Fei Z."/>
            <person name="Jiao C."/>
            <person name="Wang Q."/>
        </authorList>
    </citation>
    <scope>NUCLEOTIDE SEQUENCE [LARGE SCALE GENOMIC DNA]</scope>
    <source>
        <strain evidence="8">cv. Varoflay</strain>
    </source>
</reference>
<feature type="domain" description="Exostosin GT47" evidence="7">
    <location>
        <begin position="91"/>
        <end position="376"/>
    </location>
</feature>
<keyword evidence="6" id="KW-0472">Membrane</keyword>
<keyword evidence="4" id="KW-0735">Signal-anchor</keyword>